<evidence type="ECO:0000256" key="1">
    <source>
        <dbReference type="SAM" id="MobiDB-lite"/>
    </source>
</evidence>
<name>A0A6J4VFZ4_9BACT</name>
<dbReference type="AlphaFoldDB" id="A0A6J4VFZ4"/>
<evidence type="ECO:0000313" key="2">
    <source>
        <dbReference type="EMBL" id="CAA9577435.1"/>
    </source>
</evidence>
<dbReference type="InterPro" id="IPR037138">
    <property type="entry name" value="His_deacetylse_dom_sf"/>
</dbReference>
<dbReference type="InterPro" id="IPR023696">
    <property type="entry name" value="Ureohydrolase_dom_sf"/>
</dbReference>
<organism evidence="2">
    <name type="scientific">uncultured Thermomicrobiales bacterium</name>
    <dbReference type="NCBI Taxonomy" id="1645740"/>
    <lineage>
        <taxon>Bacteria</taxon>
        <taxon>Pseudomonadati</taxon>
        <taxon>Thermomicrobiota</taxon>
        <taxon>Thermomicrobia</taxon>
        <taxon>Thermomicrobiales</taxon>
        <taxon>environmental samples</taxon>
    </lineage>
</organism>
<dbReference type="SUPFAM" id="SSF52768">
    <property type="entry name" value="Arginase/deacetylase"/>
    <property type="match status" value="1"/>
</dbReference>
<feature type="compositionally biased region" description="Basic and acidic residues" evidence="1">
    <location>
        <begin position="10"/>
        <end position="31"/>
    </location>
</feature>
<dbReference type="EMBL" id="CADCWF010000314">
    <property type="protein sequence ID" value="CAA9577435.1"/>
    <property type="molecule type" value="Genomic_DNA"/>
</dbReference>
<feature type="compositionally biased region" description="Basic and acidic residues" evidence="1">
    <location>
        <begin position="140"/>
        <end position="150"/>
    </location>
</feature>
<reference evidence="2" key="1">
    <citation type="submission" date="2020-02" db="EMBL/GenBank/DDBJ databases">
        <authorList>
            <person name="Meier V. D."/>
        </authorList>
    </citation>
    <scope>NUCLEOTIDE SEQUENCE</scope>
    <source>
        <strain evidence="2">AVDCRST_MAG59</strain>
    </source>
</reference>
<sequence>MPEHPVGPDFDDRYLQHDTGRWIHGTEEREPFPFADPVPHPSSPALVGRAKHLIALSGIADLMERVKPSVASDDTLLARHPRGYLDQGAELSADKGGDSGEGAPIGRGGDRVARLAADGAMPAVDAVVSGASMPWSAHRATSDGRSRDGVQRLQQRARHRPPRAEPP</sequence>
<protein>
    <submittedName>
        <fullName evidence="2">Uncharacterized protein</fullName>
    </submittedName>
</protein>
<feature type="region of interest" description="Disordered" evidence="1">
    <location>
        <begin position="130"/>
        <end position="167"/>
    </location>
</feature>
<gene>
    <name evidence="2" type="ORF">AVDCRST_MAG59-4292</name>
</gene>
<dbReference type="Gene3D" id="3.40.800.20">
    <property type="entry name" value="Histone deacetylase domain"/>
    <property type="match status" value="1"/>
</dbReference>
<feature type="region of interest" description="Disordered" evidence="1">
    <location>
        <begin position="1"/>
        <end position="40"/>
    </location>
</feature>
<accession>A0A6J4VFZ4</accession>
<feature type="region of interest" description="Disordered" evidence="1">
    <location>
        <begin position="87"/>
        <end position="109"/>
    </location>
</feature>
<proteinExistence type="predicted"/>